<dbReference type="Gene3D" id="2.30.130.40">
    <property type="entry name" value="LON domain-like"/>
    <property type="match status" value="1"/>
</dbReference>
<dbReference type="EMBL" id="PJQM01001290">
    <property type="protein sequence ID" value="RCI02711.1"/>
    <property type="molecule type" value="Genomic_DNA"/>
</dbReference>
<dbReference type="Pfam" id="PF02190">
    <property type="entry name" value="LON_substr_bdg"/>
    <property type="match status" value="1"/>
</dbReference>
<protein>
    <submittedName>
        <fullName evidence="8">Uncharacterized protein</fullName>
    </submittedName>
</protein>
<evidence type="ECO:0000256" key="5">
    <source>
        <dbReference type="SAM" id="MobiDB-lite"/>
    </source>
</evidence>
<accession>A0A367KKP9</accession>
<dbReference type="PROSITE" id="PS00518">
    <property type="entry name" value="ZF_RING_1"/>
    <property type="match status" value="1"/>
</dbReference>
<evidence type="ECO:0000256" key="4">
    <source>
        <dbReference type="PROSITE-ProRule" id="PRU00175"/>
    </source>
</evidence>
<dbReference type="Gene3D" id="3.30.40.10">
    <property type="entry name" value="Zinc/RING finger domain, C3HC4 (zinc finger)"/>
    <property type="match status" value="1"/>
</dbReference>
<evidence type="ECO:0000256" key="3">
    <source>
        <dbReference type="ARBA" id="ARBA00022833"/>
    </source>
</evidence>
<dbReference type="InterPro" id="IPR003111">
    <property type="entry name" value="Lon_prtase_N"/>
</dbReference>
<dbReference type="SUPFAM" id="SSF57850">
    <property type="entry name" value="RING/U-box"/>
    <property type="match status" value="1"/>
</dbReference>
<dbReference type="AlphaFoldDB" id="A0A367KKP9"/>
<dbReference type="InterPro" id="IPR001841">
    <property type="entry name" value="Znf_RING"/>
</dbReference>
<feature type="domain" description="RING-type" evidence="6">
    <location>
        <begin position="351"/>
        <end position="389"/>
    </location>
</feature>
<keyword evidence="3" id="KW-0862">Zinc</keyword>
<evidence type="ECO:0000259" key="6">
    <source>
        <dbReference type="PROSITE" id="PS50089"/>
    </source>
</evidence>
<dbReference type="STRING" id="4846.A0A367KKP9"/>
<comment type="caution">
    <text evidence="8">The sequence shown here is derived from an EMBL/GenBank/DDBJ whole genome shotgun (WGS) entry which is preliminary data.</text>
</comment>
<dbReference type="PROSITE" id="PS50089">
    <property type="entry name" value="ZF_RING_2"/>
    <property type="match status" value="1"/>
</dbReference>
<dbReference type="PANTHER" id="PTHR28027:SF2">
    <property type="entry name" value="TRANSCRIPTIONAL REGULATOR MIT1"/>
    <property type="match status" value="1"/>
</dbReference>
<dbReference type="CDD" id="cd16514">
    <property type="entry name" value="RING-HC_LONFs_rpt2"/>
    <property type="match status" value="1"/>
</dbReference>
<dbReference type="OrthoDB" id="264917at2759"/>
<feature type="compositionally biased region" description="Low complexity" evidence="5">
    <location>
        <begin position="665"/>
        <end position="677"/>
    </location>
</feature>
<dbReference type="Pfam" id="PF09729">
    <property type="entry name" value="Gti1_Pac2"/>
    <property type="match status" value="1"/>
</dbReference>
<dbReference type="InterPro" id="IPR013083">
    <property type="entry name" value="Znf_RING/FYVE/PHD"/>
</dbReference>
<feature type="region of interest" description="Disordered" evidence="5">
    <location>
        <begin position="624"/>
        <end position="686"/>
    </location>
</feature>
<name>A0A367KKP9_RHIST</name>
<dbReference type="SMART" id="SM00184">
    <property type="entry name" value="RING"/>
    <property type="match status" value="1"/>
</dbReference>
<keyword evidence="9" id="KW-1185">Reference proteome</keyword>
<dbReference type="GO" id="GO:0008270">
    <property type="term" value="F:zinc ion binding"/>
    <property type="evidence" value="ECO:0007669"/>
    <property type="project" value="UniProtKB-KW"/>
</dbReference>
<feature type="domain" description="Lon N-terminal" evidence="7">
    <location>
        <begin position="424"/>
        <end position="771"/>
    </location>
</feature>
<evidence type="ECO:0000256" key="1">
    <source>
        <dbReference type="ARBA" id="ARBA00022723"/>
    </source>
</evidence>
<dbReference type="GO" id="GO:0003677">
    <property type="term" value="F:DNA binding"/>
    <property type="evidence" value="ECO:0007669"/>
    <property type="project" value="TreeGrafter"/>
</dbReference>
<gene>
    <name evidence="8" type="ORF">CU098_009572</name>
</gene>
<keyword evidence="1" id="KW-0479">Metal-binding</keyword>
<reference evidence="8 9" key="1">
    <citation type="journal article" date="2018" name="G3 (Bethesda)">
        <title>Phylogenetic and Phylogenomic Definition of Rhizopus Species.</title>
        <authorList>
            <person name="Gryganskyi A.P."/>
            <person name="Golan J."/>
            <person name="Dolatabadi S."/>
            <person name="Mondo S."/>
            <person name="Robb S."/>
            <person name="Idnurm A."/>
            <person name="Muszewska A."/>
            <person name="Steczkiewicz K."/>
            <person name="Masonjones S."/>
            <person name="Liao H.L."/>
            <person name="Gajdeczka M.T."/>
            <person name="Anike F."/>
            <person name="Vuek A."/>
            <person name="Anishchenko I.M."/>
            <person name="Voigt K."/>
            <person name="de Hoog G.S."/>
            <person name="Smith M.E."/>
            <person name="Heitman J."/>
            <person name="Vilgalys R."/>
            <person name="Stajich J.E."/>
        </authorList>
    </citation>
    <scope>NUCLEOTIDE SEQUENCE [LARGE SCALE GENOMIC DNA]</scope>
    <source>
        <strain evidence="8 9">LSU 92-RS-03</strain>
    </source>
</reference>
<proteinExistence type="predicted"/>
<organism evidence="8 9">
    <name type="scientific">Rhizopus stolonifer</name>
    <name type="common">Rhizopus nigricans</name>
    <dbReference type="NCBI Taxonomy" id="4846"/>
    <lineage>
        <taxon>Eukaryota</taxon>
        <taxon>Fungi</taxon>
        <taxon>Fungi incertae sedis</taxon>
        <taxon>Mucoromycota</taxon>
        <taxon>Mucoromycotina</taxon>
        <taxon>Mucoromycetes</taxon>
        <taxon>Mucorales</taxon>
        <taxon>Mucorineae</taxon>
        <taxon>Rhizopodaceae</taxon>
        <taxon>Rhizopus</taxon>
    </lineage>
</organism>
<feature type="region of interest" description="Disordered" evidence="5">
    <location>
        <begin position="240"/>
        <end position="271"/>
    </location>
</feature>
<keyword evidence="2 4" id="KW-0863">Zinc-finger</keyword>
<dbReference type="Pfam" id="PF13923">
    <property type="entry name" value="zf-C3HC4_2"/>
    <property type="match status" value="1"/>
</dbReference>
<dbReference type="InterPro" id="IPR017907">
    <property type="entry name" value="Znf_RING_CS"/>
</dbReference>
<evidence type="ECO:0000313" key="8">
    <source>
        <dbReference type="EMBL" id="RCI02711.1"/>
    </source>
</evidence>
<evidence type="ECO:0000313" key="9">
    <source>
        <dbReference type="Proteomes" id="UP000253551"/>
    </source>
</evidence>
<sequence>MPITETFHGFIESTTDTLLVFEACRQGILPKINRRLQERERGAVKSGTVFVFDEKESGIKRWTDGLVWSPSRILGNFLIYRELDGRELLDDKTLMSNRQYNEEYKTSDRERALVGSLTDTYKFKTGGLIKKTLSIQVNGSSQHLISYYTKEDVLCGKLASPSTIPDIASVRISPELFMQQNFRIPLSLEYPENYKRLSLSSSPCSSNDSVSPRRRSSALLLEMAHPYIDNDTQYYSRRRLSSSDLDSPSKRPCKKAQLRTHDQVEPETEEFGHKKQKQNILSQCLTCCRELSRPLTLPCGYTCCTSCHTNQPICVSCQRTHTLTINPNVTLQTLQTLQTPEQDKIDQALECAICCTRFTLPTTTPCGHTFCKNCLVRSLDHQSACPFCREPLDFCPPPTQLLVQLISQLFTQDDDETEDALDHDNRVPLLTGSLAFPGVNCVIHVFEPRYRLMLRRVMQSNRRRFGLCLSKRKRTEGECGFHEYGTMLELMHVQTLPDGRSIVEAVGSHRFRVATFELTDGYHMAEIERLDDLDREGQQMLEQRQILRASASRAKLQHAAAARPVTMTSPATMARPAMTNPIMATPPTMVRPATMTGPAIARPMMTRPPIARPMTMRPPVIQPRRSWAQRAHPQTAQANHAPWSQMHVRGLSVAQPKPKIPGQPAPQTTTTKQPEPTQKNREESATEELIDELVGFIEKLVQHKQTNPNSHWLAALGDPPPLDRATRDRIKLIWWIANLMPLNEEEKIPLLAHRTLRERVLLVISWKDRFEDQWSLCLNNKSNIPSSSPDLTCCIS</sequence>
<evidence type="ECO:0000259" key="7">
    <source>
        <dbReference type="PROSITE" id="PS51787"/>
    </source>
</evidence>
<dbReference type="PANTHER" id="PTHR28027">
    <property type="entry name" value="TRANSCRIPTIONAL REGULATOR MIT1"/>
    <property type="match status" value="1"/>
</dbReference>
<evidence type="ECO:0000256" key="2">
    <source>
        <dbReference type="ARBA" id="ARBA00022771"/>
    </source>
</evidence>
<dbReference type="SMART" id="SM00464">
    <property type="entry name" value="LON"/>
    <property type="match status" value="1"/>
</dbReference>
<dbReference type="PROSITE" id="PS51787">
    <property type="entry name" value="LON_N"/>
    <property type="match status" value="1"/>
</dbReference>
<dbReference type="InterPro" id="IPR046336">
    <property type="entry name" value="Lon_prtase_N_sf"/>
</dbReference>
<dbReference type="SUPFAM" id="SSF88697">
    <property type="entry name" value="PUA domain-like"/>
    <property type="match status" value="1"/>
</dbReference>
<dbReference type="Proteomes" id="UP000253551">
    <property type="component" value="Unassembled WGS sequence"/>
</dbReference>
<dbReference type="InterPro" id="IPR018608">
    <property type="entry name" value="Gti1/Pac2"/>
</dbReference>
<dbReference type="InterPro" id="IPR015947">
    <property type="entry name" value="PUA-like_sf"/>
</dbReference>